<sequence length="161" mass="15884">MNVRQSPLDLLHFLVRLCAVVGGALSVTRLFDGLVHGVVRGLGMFEEELRRSSGGGGRGVSSLSGGGFLPTSSGSGSPHGSLRDALGGVAASLLRRSSAGSVGSGLGGGGSSRGYSSGGSEGGATRFGGAAPMQMSSLSGFAPPVLNGFGSWSEIKKDSLA</sequence>
<evidence type="ECO:0000256" key="1">
    <source>
        <dbReference type="SAM" id="MobiDB-lite"/>
    </source>
</evidence>
<dbReference type="Proteomes" id="UP000054498">
    <property type="component" value="Unassembled WGS sequence"/>
</dbReference>
<feature type="region of interest" description="Disordered" evidence="1">
    <location>
        <begin position="50"/>
        <end position="83"/>
    </location>
</feature>
<evidence type="ECO:0000313" key="2">
    <source>
        <dbReference type="EMBL" id="KIY92176.1"/>
    </source>
</evidence>
<feature type="compositionally biased region" description="Gly residues" evidence="1">
    <location>
        <begin position="53"/>
        <end position="68"/>
    </location>
</feature>
<dbReference type="EMBL" id="KK105889">
    <property type="protein sequence ID" value="KIY92176.1"/>
    <property type="molecule type" value="Genomic_DNA"/>
</dbReference>
<dbReference type="STRING" id="145388.A0A0D2LQI2"/>
<reference evidence="2 3" key="1">
    <citation type="journal article" date="2013" name="BMC Genomics">
        <title>Reconstruction of the lipid metabolism for the microalga Monoraphidium neglectum from its genome sequence reveals characteristics suitable for biofuel production.</title>
        <authorList>
            <person name="Bogen C."/>
            <person name="Al-Dilaimi A."/>
            <person name="Albersmeier A."/>
            <person name="Wichmann J."/>
            <person name="Grundmann M."/>
            <person name="Rupp O."/>
            <person name="Lauersen K.J."/>
            <person name="Blifernez-Klassen O."/>
            <person name="Kalinowski J."/>
            <person name="Goesmann A."/>
            <person name="Mussgnug J.H."/>
            <person name="Kruse O."/>
        </authorList>
    </citation>
    <scope>NUCLEOTIDE SEQUENCE [LARGE SCALE GENOMIC DNA]</scope>
    <source>
        <strain evidence="2 3">SAG 48.87</strain>
    </source>
</reference>
<protein>
    <submittedName>
        <fullName evidence="2">Uncharacterized protein</fullName>
    </submittedName>
</protein>
<accession>A0A0D2LQI2</accession>
<organism evidence="2 3">
    <name type="scientific">Monoraphidium neglectum</name>
    <dbReference type="NCBI Taxonomy" id="145388"/>
    <lineage>
        <taxon>Eukaryota</taxon>
        <taxon>Viridiplantae</taxon>
        <taxon>Chlorophyta</taxon>
        <taxon>core chlorophytes</taxon>
        <taxon>Chlorophyceae</taxon>
        <taxon>CS clade</taxon>
        <taxon>Sphaeropleales</taxon>
        <taxon>Selenastraceae</taxon>
        <taxon>Monoraphidium</taxon>
    </lineage>
</organism>
<gene>
    <name evidence="2" type="ORF">MNEG_15787</name>
</gene>
<name>A0A0D2LQI2_9CHLO</name>
<keyword evidence="3" id="KW-1185">Reference proteome</keyword>
<proteinExistence type="predicted"/>
<dbReference type="KEGG" id="mng:MNEG_15787"/>
<dbReference type="GeneID" id="25733483"/>
<feature type="region of interest" description="Disordered" evidence="1">
    <location>
        <begin position="99"/>
        <end position="128"/>
    </location>
</feature>
<feature type="compositionally biased region" description="Gly residues" evidence="1">
    <location>
        <begin position="102"/>
        <end position="126"/>
    </location>
</feature>
<dbReference type="RefSeq" id="XP_013891196.1">
    <property type="nucleotide sequence ID" value="XM_014035742.1"/>
</dbReference>
<evidence type="ECO:0000313" key="3">
    <source>
        <dbReference type="Proteomes" id="UP000054498"/>
    </source>
</evidence>
<dbReference type="AlphaFoldDB" id="A0A0D2LQI2"/>